<dbReference type="EMBL" id="JACGEP010000242">
    <property type="protein sequence ID" value="MBN3053885.1"/>
    <property type="molecule type" value="Genomic_DNA"/>
</dbReference>
<keyword evidence="2" id="KW-0378">Hydrolase</keyword>
<dbReference type="InterPro" id="IPR037144">
    <property type="entry name" value="Peptidase_M1_pepN_C_sf"/>
</dbReference>
<evidence type="ECO:0000313" key="2">
    <source>
        <dbReference type="EMBL" id="MBN3053885.1"/>
    </source>
</evidence>
<comment type="caution">
    <text evidence="2">The sequence shown here is derived from an EMBL/GenBank/DDBJ whole genome shotgun (WGS) entry which is preliminary data.</text>
</comment>
<feature type="non-terminal residue" evidence="2">
    <location>
        <position position="1"/>
    </location>
</feature>
<feature type="domain" description="Peptidase M1 alanyl aminopeptidase C-terminal" evidence="1">
    <location>
        <begin position="2"/>
        <end position="38"/>
    </location>
</feature>
<dbReference type="InterPro" id="IPR024601">
    <property type="entry name" value="Peptidase_M1_pepN_C"/>
</dbReference>
<sequence length="39" mass="4543">LKRYYAKRQAQMSQALEQLKTLENLSGDLFEKISNALQD</sequence>
<organism evidence="2 3">
    <name type="scientific">Pectobacterium brasiliense</name>
    <dbReference type="NCBI Taxonomy" id="180957"/>
    <lineage>
        <taxon>Bacteria</taxon>
        <taxon>Pseudomonadati</taxon>
        <taxon>Pseudomonadota</taxon>
        <taxon>Gammaproteobacteria</taxon>
        <taxon>Enterobacterales</taxon>
        <taxon>Pectobacteriaceae</taxon>
        <taxon>Pectobacterium</taxon>
    </lineage>
</organism>
<dbReference type="RefSeq" id="WP_430708693.1">
    <property type="nucleotide sequence ID" value="NZ_JACGEP010000242.1"/>
</dbReference>
<gene>
    <name evidence="2" type="ORF">H4F45_21130</name>
</gene>
<keyword evidence="2" id="KW-0031">Aminopeptidase</keyword>
<reference evidence="2" key="1">
    <citation type="submission" date="2020-07" db="EMBL/GenBank/DDBJ databases">
        <title>A pangenomic view of the genus Pectobacterium provides insights into genome organization, phylogeny, and virulence.</title>
        <authorList>
            <person name="Jonkheer E."/>
            <person name="Brankovics B."/>
            <person name="Houwers I."/>
            <person name="Van Der Wolf J."/>
            <person name="Bonants P."/>
            <person name="Vreeburg R."/>
            <person name="Bollema R."/>
            <person name="De Haan J."/>
            <person name="Berke L."/>
            <person name="De Ridder D."/>
            <person name="Smit S."/>
            <person name="Van Der Lee T.A.J."/>
        </authorList>
    </citation>
    <scope>NUCLEOTIDE SEQUENCE</scope>
    <source>
        <strain evidence="2">NAK:433</strain>
    </source>
</reference>
<dbReference type="AlphaFoldDB" id="A0AAE2WJ78"/>
<proteinExistence type="predicted"/>
<dbReference type="Gene3D" id="1.25.50.10">
    <property type="entry name" value="Peptidase M1, alanyl aminopeptidase, C-terminal domain"/>
    <property type="match status" value="1"/>
</dbReference>
<dbReference type="Proteomes" id="UP000768524">
    <property type="component" value="Unassembled WGS sequence"/>
</dbReference>
<name>A0AAE2WJ78_9GAMM</name>
<dbReference type="GO" id="GO:0004177">
    <property type="term" value="F:aminopeptidase activity"/>
    <property type="evidence" value="ECO:0007669"/>
    <property type="project" value="UniProtKB-KW"/>
</dbReference>
<protein>
    <submittedName>
        <fullName evidence="2">Aminopeptidase N C-terminal domain-containing protein</fullName>
    </submittedName>
</protein>
<evidence type="ECO:0000313" key="3">
    <source>
        <dbReference type="Proteomes" id="UP000768524"/>
    </source>
</evidence>
<keyword evidence="2" id="KW-0645">Protease</keyword>
<evidence type="ECO:0000259" key="1">
    <source>
        <dbReference type="Pfam" id="PF17432"/>
    </source>
</evidence>
<accession>A0AAE2WJ78</accession>
<dbReference type="Pfam" id="PF17432">
    <property type="entry name" value="DUF3458_C"/>
    <property type="match status" value="1"/>
</dbReference>